<keyword evidence="10 14" id="KW-0460">Magnesium</keyword>
<dbReference type="AlphaFoldDB" id="A0A410P2I7"/>
<evidence type="ECO:0000256" key="1">
    <source>
        <dbReference type="ARBA" id="ARBA00004974"/>
    </source>
</evidence>
<dbReference type="Gene3D" id="3.40.50.970">
    <property type="match status" value="2"/>
</dbReference>
<evidence type="ECO:0000256" key="12">
    <source>
        <dbReference type="ARBA" id="ARBA00023304"/>
    </source>
</evidence>
<comment type="pathway">
    <text evidence="1 14">Amino-acid biosynthesis; L-isoleucine biosynthesis; L-isoleucine from 2-oxobutanoate: step 1/4.</text>
</comment>
<evidence type="ECO:0000256" key="6">
    <source>
        <dbReference type="ARBA" id="ARBA00022630"/>
    </source>
</evidence>
<dbReference type="InterPro" id="IPR039368">
    <property type="entry name" value="AHAS_TPP"/>
</dbReference>
<evidence type="ECO:0000256" key="7">
    <source>
        <dbReference type="ARBA" id="ARBA00022679"/>
    </source>
</evidence>
<dbReference type="GO" id="GO:0009097">
    <property type="term" value="P:isoleucine biosynthetic process"/>
    <property type="evidence" value="ECO:0007669"/>
    <property type="project" value="UniProtKB-UniPathway"/>
</dbReference>
<dbReference type="InterPro" id="IPR029061">
    <property type="entry name" value="THDP-binding"/>
</dbReference>
<dbReference type="SUPFAM" id="SSF52467">
    <property type="entry name" value="DHS-like NAD/FAD-binding domain"/>
    <property type="match status" value="1"/>
</dbReference>
<dbReference type="SUPFAM" id="SSF52518">
    <property type="entry name" value="Thiamin diphosphate-binding fold (THDP-binding)"/>
    <property type="match status" value="2"/>
</dbReference>
<dbReference type="InterPro" id="IPR000399">
    <property type="entry name" value="TPP-bd_CS"/>
</dbReference>
<dbReference type="GO" id="GO:0050660">
    <property type="term" value="F:flavin adenine dinucleotide binding"/>
    <property type="evidence" value="ECO:0007669"/>
    <property type="project" value="InterPro"/>
</dbReference>
<protein>
    <recommendedName>
        <fullName evidence="4 14">Acetolactate synthase</fullName>
        <ecNumber evidence="4 14">2.2.1.6</ecNumber>
    </recommendedName>
</protein>
<dbReference type="CDD" id="cd02015">
    <property type="entry name" value="TPP_AHAS"/>
    <property type="match status" value="1"/>
</dbReference>
<dbReference type="CDD" id="cd07035">
    <property type="entry name" value="TPP_PYR_POX_like"/>
    <property type="match status" value="1"/>
</dbReference>
<keyword evidence="6" id="KW-0285">Flavoprotein</keyword>
<dbReference type="GO" id="GO:0005948">
    <property type="term" value="C:acetolactate synthase complex"/>
    <property type="evidence" value="ECO:0007669"/>
    <property type="project" value="UniProtKB-ARBA"/>
</dbReference>
<dbReference type="FunFam" id="3.40.50.1220:FF:000008">
    <property type="entry name" value="Acetolactate synthase"/>
    <property type="match status" value="1"/>
</dbReference>
<keyword evidence="5 14" id="KW-0028">Amino-acid biosynthesis</keyword>
<evidence type="ECO:0000313" key="19">
    <source>
        <dbReference type="Proteomes" id="UP000287243"/>
    </source>
</evidence>
<keyword evidence="19" id="KW-1185">Reference proteome</keyword>
<dbReference type="InterPro" id="IPR011766">
    <property type="entry name" value="TPP_enzyme_TPP-bd"/>
</dbReference>
<dbReference type="Pfam" id="PF02775">
    <property type="entry name" value="TPP_enzyme_C"/>
    <property type="match status" value="1"/>
</dbReference>
<evidence type="ECO:0000256" key="11">
    <source>
        <dbReference type="ARBA" id="ARBA00023052"/>
    </source>
</evidence>
<dbReference type="NCBIfam" id="TIGR00118">
    <property type="entry name" value="acolac_lg"/>
    <property type="match status" value="1"/>
</dbReference>
<accession>A0A410P2I7</accession>
<dbReference type="InterPro" id="IPR029035">
    <property type="entry name" value="DHS-like_NAD/FAD-binding_dom"/>
</dbReference>
<evidence type="ECO:0000259" key="17">
    <source>
        <dbReference type="Pfam" id="PF02776"/>
    </source>
</evidence>
<evidence type="ECO:0000256" key="13">
    <source>
        <dbReference type="ARBA" id="ARBA00048670"/>
    </source>
</evidence>
<evidence type="ECO:0000256" key="14">
    <source>
        <dbReference type="RuleBase" id="RU003591"/>
    </source>
</evidence>
<dbReference type="GO" id="GO:0009099">
    <property type="term" value="P:L-valine biosynthetic process"/>
    <property type="evidence" value="ECO:0007669"/>
    <property type="project" value="UniProtKB-UniPathway"/>
</dbReference>
<name>A0A410P2I7_VELA1</name>
<dbReference type="PANTHER" id="PTHR18968:SF13">
    <property type="entry name" value="ACETOLACTATE SYNTHASE CATALYTIC SUBUNIT, MITOCHONDRIAL"/>
    <property type="match status" value="1"/>
</dbReference>
<keyword evidence="9" id="KW-0274">FAD</keyword>
<dbReference type="InterPro" id="IPR012000">
    <property type="entry name" value="Thiamin_PyroP_enz_cen_dom"/>
</dbReference>
<keyword evidence="7 14" id="KW-0808">Transferase</keyword>
<keyword evidence="11 14" id="KW-0786">Thiamine pyrophosphate</keyword>
<feature type="domain" description="Thiamine pyrophosphate enzyme TPP-binding" evidence="16">
    <location>
        <begin position="386"/>
        <end position="531"/>
    </location>
</feature>
<dbReference type="Proteomes" id="UP000287243">
    <property type="component" value="Chromosome"/>
</dbReference>
<dbReference type="OrthoDB" id="4494979at2"/>
<evidence type="ECO:0000313" key="18">
    <source>
        <dbReference type="EMBL" id="QAT16389.1"/>
    </source>
</evidence>
<dbReference type="Pfam" id="PF02776">
    <property type="entry name" value="TPP_enzyme_N"/>
    <property type="match status" value="1"/>
</dbReference>
<dbReference type="EMBL" id="CP019384">
    <property type="protein sequence ID" value="QAT16389.1"/>
    <property type="molecule type" value="Genomic_DNA"/>
</dbReference>
<feature type="domain" description="Thiamine pyrophosphate enzyme central" evidence="15">
    <location>
        <begin position="194"/>
        <end position="329"/>
    </location>
</feature>
<evidence type="ECO:0000256" key="2">
    <source>
        <dbReference type="ARBA" id="ARBA00005025"/>
    </source>
</evidence>
<dbReference type="RefSeq" id="WP_128699028.1">
    <property type="nucleotide sequence ID" value="NZ_CP019384.1"/>
</dbReference>
<dbReference type="FunFam" id="3.40.50.970:FF:000007">
    <property type="entry name" value="Acetolactate synthase"/>
    <property type="match status" value="1"/>
</dbReference>
<dbReference type="KEGG" id="vai:BU251_00920"/>
<evidence type="ECO:0000259" key="15">
    <source>
        <dbReference type="Pfam" id="PF00205"/>
    </source>
</evidence>
<comment type="catalytic activity">
    <reaction evidence="13 14">
        <text>2 pyruvate + H(+) = (2S)-2-acetolactate + CO2</text>
        <dbReference type="Rhea" id="RHEA:25249"/>
        <dbReference type="ChEBI" id="CHEBI:15361"/>
        <dbReference type="ChEBI" id="CHEBI:15378"/>
        <dbReference type="ChEBI" id="CHEBI:16526"/>
        <dbReference type="ChEBI" id="CHEBI:58476"/>
        <dbReference type="EC" id="2.2.1.6"/>
    </reaction>
</comment>
<proteinExistence type="inferred from homology"/>
<keyword evidence="8 14" id="KW-0479">Metal-binding</keyword>
<dbReference type="GO" id="GO:0030976">
    <property type="term" value="F:thiamine pyrophosphate binding"/>
    <property type="evidence" value="ECO:0007669"/>
    <property type="project" value="UniProtKB-UniRule"/>
</dbReference>
<evidence type="ECO:0000256" key="8">
    <source>
        <dbReference type="ARBA" id="ARBA00022723"/>
    </source>
</evidence>
<dbReference type="PROSITE" id="PS00187">
    <property type="entry name" value="TPP_ENZYMES"/>
    <property type="match status" value="1"/>
</dbReference>
<evidence type="ECO:0000256" key="10">
    <source>
        <dbReference type="ARBA" id="ARBA00022842"/>
    </source>
</evidence>
<dbReference type="InterPro" id="IPR045229">
    <property type="entry name" value="TPP_enz"/>
</dbReference>
<evidence type="ECO:0000256" key="9">
    <source>
        <dbReference type="ARBA" id="ARBA00022827"/>
    </source>
</evidence>
<dbReference type="InterPro" id="IPR012001">
    <property type="entry name" value="Thiamin_PyroP_enz_TPP-bd_dom"/>
</dbReference>
<evidence type="ECO:0000259" key="16">
    <source>
        <dbReference type="Pfam" id="PF02775"/>
    </source>
</evidence>
<comment type="cofactor">
    <cofactor evidence="14">
        <name>Mg(2+)</name>
        <dbReference type="ChEBI" id="CHEBI:18420"/>
    </cofactor>
    <text evidence="14">Binds 1 Mg(2+) ion per subunit.</text>
</comment>
<evidence type="ECO:0000256" key="3">
    <source>
        <dbReference type="ARBA" id="ARBA00007812"/>
    </source>
</evidence>
<keyword evidence="12 14" id="KW-0100">Branched-chain amino acid biosynthesis</keyword>
<dbReference type="FunFam" id="3.40.50.970:FF:000016">
    <property type="entry name" value="Acetolactate synthase"/>
    <property type="match status" value="1"/>
</dbReference>
<dbReference type="GO" id="GO:0000287">
    <property type="term" value="F:magnesium ion binding"/>
    <property type="evidence" value="ECO:0007669"/>
    <property type="project" value="UniProtKB-UniRule"/>
</dbReference>
<evidence type="ECO:0000256" key="4">
    <source>
        <dbReference type="ARBA" id="ARBA00013145"/>
    </source>
</evidence>
<dbReference type="Pfam" id="PF00205">
    <property type="entry name" value="TPP_enzyme_M"/>
    <property type="match status" value="1"/>
</dbReference>
<organism evidence="18 19">
    <name type="scientific">Velamenicoccus archaeovorus</name>
    <dbReference type="NCBI Taxonomy" id="1930593"/>
    <lineage>
        <taxon>Bacteria</taxon>
        <taxon>Pseudomonadati</taxon>
        <taxon>Candidatus Omnitrophota</taxon>
        <taxon>Candidatus Velamenicoccus</taxon>
    </lineage>
</organism>
<dbReference type="GO" id="GO:0003984">
    <property type="term" value="F:acetolactate synthase activity"/>
    <property type="evidence" value="ECO:0007669"/>
    <property type="project" value="UniProtKB-EC"/>
</dbReference>
<dbReference type="EC" id="2.2.1.6" evidence="4 14"/>
<dbReference type="Gene3D" id="3.40.50.1220">
    <property type="entry name" value="TPP-binding domain"/>
    <property type="match status" value="1"/>
</dbReference>
<sequence>MATMNGAQILIECLRREGVEVIFGYPGGQILQTFDALYDVKDIKFILTRHEQGAAHAADGYARATGKVGVCISTSGPGATNLVTGIANAFMDSIPLVAITGQVRTYLIGNDAFQESDVTGITRPITKHNFLVKDIKDLARTVREAFYIASTGRPGPVVIDFPSDVQNAKMEFEWPESVFLRSYQPRFEGHPGQIKKAARMIEKASRPILYIGGGIISSNASEELKVLAEKNLLPVTTTFMGLGAFPGAHPLCLGMLGMHGTAYANHAIMESDLIIAIGARFDDRVTGRIDAFAPHARIVHIDIDPTSISKNIRVDVPIVGDAKEILRDLIGYIRKKPDTAAWRAQIDKWRKQFPLAYKQDDVLRPQFVIEKIQELTKGDAIIATEVGQNQMWACLFYQHAHPRTWISSGGLGTMGFGLPAAIGAQLGRPEKVVFDIAGDGSIQMNIQELATAVQNKLPVKIAILNNGYLGMVRQWQELFYNKRYSHTPMQNPDFVKLAEAYGAKGMRITKKEDVVAAIKEALATPNVVVMDFVIEPEENVFPMVPAGEALNRMLGGMA</sequence>
<feature type="domain" description="Thiamine pyrophosphate enzyme N-terminal TPP-binding" evidence="17">
    <location>
        <begin position="4"/>
        <end position="118"/>
    </location>
</feature>
<dbReference type="InterPro" id="IPR012846">
    <property type="entry name" value="Acetolactate_synth_lsu"/>
</dbReference>
<comment type="pathway">
    <text evidence="2 14">Amino-acid biosynthesis; L-valine biosynthesis; L-valine from pyruvate: step 1/4.</text>
</comment>
<comment type="cofactor">
    <cofactor evidence="14">
        <name>thiamine diphosphate</name>
        <dbReference type="ChEBI" id="CHEBI:58937"/>
    </cofactor>
    <text evidence="14">Binds 1 thiamine pyrophosphate per subunit.</text>
</comment>
<dbReference type="UniPathway" id="UPA00047">
    <property type="reaction ID" value="UER00055"/>
</dbReference>
<reference evidence="18 19" key="1">
    <citation type="submission" date="2017-01" db="EMBL/GenBank/DDBJ databases">
        <title>First insights into the biology of 'candidatus Vampirococcus archaeovorus'.</title>
        <authorList>
            <person name="Kizina J."/>
            <person name="Jordan S."/>
            <person name="Stueber K."/>
            <person name="Reinhardt R."/>
            <person name="Harder J."/>
        </authorList>
    </citation>
    <scope>NUCLEOTIDE SEQUENCE [LARGE SCALE GENOMIC DNA]</scope>
    <source>
        <strain evidence="18 19">LiM</strain>
    </source>
</reference>
<evidence type="ECO:0000256" key="5">
    <source>
        <dbReference type="ARBA" id="ARBA00022605"/>
    </source>
</evidence>
<gene>
    <name evidence="18" type="ORF">BU251_00920</name>
</gene>
<dbReference type="UniPathway" id="UPA00049">
    <property type="reaction ID" value="UER00059"/>
</dbReference>
<dbReference type="PANTHER" id="PTHR18968">
    <property type="entry name" value="THIAMINE PYROPHOSPHATE ENZYMES"/>
    <property type="match status" value="1"/>
</dbReference>
<comment type="similarity">
    <text evidence="3 14">Belongs to the TPP enzyme family.</text>
</comment>